<proteinExistence type="predicted"/>
<organism evidence="1 2">
    <name type="scientific">Mesorhizobium retamae</name>
    <dbReference type="NCBI Taxonomy" id="2912854"/>
    <lineage>
        <taxon>Bacteria</taxon>
        <taxon>Pseudomonadati</taxon>
        <taxon>Pseudomonadota</taxon>
        <taxon>Alphaproteobacteria</taxon>
        <taxon>Hyphomicrobiales</taxon>
        <taxon>Phyllobacteriaceae</taxon>
        <taxon>Mesorhizobium</taxon>
    </lineage>
</organism>
<evidence type="ECO:0000313" key="2">
    <source>
        <dbReference type="Proteomes" id="UP001201701"/>
    </source>
</evidence>
<dbReference type="Pfam" id="PF06169">
    <property type="entry name" value="DUF982"/>
    <property type="match status" value="1"/>
</dbReference>
<dbReference type="RefSeq" id="WP_239369491.1">
    <property type="nucleotide sequence ID" value="NZ_JAKREW010000032.1"/>
</dbReference>
<dbReference type="Proteomes" id="UP001201701">
    <property type="component" value="Unassembled WGS sequence"/>
</dbReference>
<dbReference type="InterPro" id="IPR010385">
    <property type="entry name" value="DUF982"/>
</dbReference>
<evidence type="ECO:0000313" key="1">
    <source>
        <dbReference type="EMBL" id="MCG7507972.1"/>
    </source>
</evidence>
<sequence length="87" mass="9525">MENLSFRTPVVIYAGVPTKFHLVSNVSDASDFLFDNWADNDSPQWNEALNRCAWACVGKASVEGARSAFLVAIKTAGMRIDPSVALY</sequence>
<keyword evidence="2" id="KW-1185">Reference proteome</keyword>
<comment type="caution">
    <text evidence="1">The sequence shown here is derived from an EMBL/GenBank/DDBJ whole genome shotgun (WGS) entry which is preliminary data.</text>
</comment>
<reference evidence="1 2" key="1">
    <citation type="submission" date="2022-02" db="EMBL/GenBank/DDBJ databases">
        <title>Draft genome sequence of Mezorhizobium retamae strain IRAMC:0171 isolated from Retama raetam nodules.</title>
        <authorList>
            <person name="Bengaied R."/>
            <person name="Sbissi I."/>
            <person name="Huber K."/>
            <person name="Ghodbane F."/>
            <person name="Nouioui I."/>
            <person name="Tarhouni M."/>
            <person name="Gtari M."/>
        </authorList>
    </citation>
    <scope>NUCLEOTIDE SEQUENCE [LARGE SCALE GENOMIC DNA]</scope>
    <source>
        <strain evidence="1 2">IRAMC:0171</strain>
    </source>
</reference>
<gene>
    <name evidence="1" type="ORF">L4923_23305</name>
</gene>
<accession>A0ABS9QKL1</accession>
<protein>
    <submittedName>
        <fullName evidence="1">DUF982 domain-containing protein</fullName>
    </submittedName>
</protein>
<name>A0ABS9QKL1_9HYPH</name>
<dbReference type="EMBL" id="JAKREW010000032">
    <property type="protein sequence ID" value="MCG7507972.1"/>
    <property type="molecule type" value="Genomic_DNA"/>
</dbReference>
<dbReference type="Gene3D" id="6.10.250.730">
    <property type="match status" value="1"/>
</dbReference>